<dbReference type="EMBL" id="QGKV02000299">
    <property type="protein sequence ID" value="KAF3590725.1"/>
    <property type="molecule type" value="Genomic_DNA"/>
</dbReference>
<evidence type="ECO:0000313" key="3">
    <source>
        <dbReference type="Proteomes" id="UP000266723"/>
    </source>
</evidence>
<accession>A0ABQ7E2T6</accession>
<feature type="compositionally biased region" description="Basic and acidic residues" evidence="1">
    <location>
        <begin position="7"/>
        <end position="32"/>
    </location>
</feature>
<comment type="caution">
    <text evidence="2">The sequence shown here is derived from an EMBL/GenBank/DDBJ whole genome shotgun (WGS) entry which is preliminary data.</text>
</comment>
<sequence length="195" mass="22422">MPISTRRSKEKELLSSDPERLERSICKEKRTSSIDTTSSSSINPYYRAAIDASTRGSIYIDPQADNMVATLVLTKNDNGDLHDPEAEMSEYLNLRLDFIYRELNRKFETLDAHVMMLDTQVSETAKAVRKHKALVKEKAEESERHQVEAILDDNFEECVFRFMSVLEIYGDYGGILEKNLDETRSYPSNQSRVDI</sequence>
<feature type="region of interest" description="Disordered" evidence="1">
    <location>
        <begin position="1"/>
        <end position="38"/>
    </location>
</feature>
<evidence type="ECO:0000313" key="2">
    <source>
        <dbReference type="EMBL" id="KAF3590725.1"/>
    </source>
</evidence>
<reference evidence="2 3" key="1">
    <citation type="journal article" date="2020" name="BMC Genomics">
        <title>Intraspecific diversification of the crop wild relative Brassica cretica Lam. using demographic model selection.</title>
        <authorList>
            <person name="Kioukis A."/>
            <person name="Michalopoulou V.A."/>
            <person name="Briers L."/>
            <person name="Pirintsos S."/>
            <person name="Studholme D.J."/>
            <person name="Pavlidis P."/>
            <person name="Sarris P.F."/>
        </authorList>
    </citation>
    <scope>NUCLEOTIDE SEQUENCE [LARGE SCALE GENOMIC DNA]</scope>
    <source>
        <strain evidence="3">cv. PFS-1207/04</strain>
    </source>
</reference>
<proteinExistence type="predicted"/>
<keyword evidence="3" id="KW-1185">Reference proteome</keyword>
<protein>
    <submittedName>
        <fullName evidence="2">Uncharacterized protein</fullName>
    </submittedName>
</protein>
<organism evidence="2 3">
    <name type="scientific">Brassica cretica</name>
    <name type="common">Mustard</name>
    <dbReference type="NCBI Taxonomy" id="69181"/>
    <lineage>
        <taxon>Eukaryota</taxon>
        <taxon>Viridiplantae</taxon>
        <taxon>Streptophyta</taxon>
        <taxon>Embryophyta</taxon>
        <taxon>Tracheophyta</taxon>
        <taxon>Spermatophyta</taxon>
        <taxon>Magnoliopsida</taxon>
        <taxon>eudicotyledons</taxon>
        <taxon>Gunneridae</taxon>
        <taxon>Pentapetalae</taxon>
        <taxon>rosids</taxon>
        <taxon>malvids</taxon>
        <taxon>Brassicales</taxon>
        <taxon>Brassicaceae</taxon>
        <taxon>Brassiceae</taxon>
        <taxon>Brassica</taxon>
    </lineage>
</organism>
<gene>
    <name evidence="2" type="ORF">DY000_02021327</name>
</gene>
<dbReference type="Proteomes" id="UP000266723">
    <property type="component" value="Unassembled WGS sequence"/>
</dbReference>
<evidence type="ECO:0000256" key="1">
    <source>
        <dbReference type="SAM" id="MobiDB-lite"/>
    </source>
</evidence>
<name>A0ABQ7E2T6_BRACR</name>